<gene>
    <name evidence="7" type="ORF">GCM10011396_35130</name>
</gene>
<dbReference type="SUPFAM" id="SSF55874">
    <property type="entry name" value="ATPase domain of HSP90 chaperone/DNA topoisomerase II/histidine kinase"/>
    <property type="match status" value="1"/>
</dbReference>
<evidence type="ECO:0000256" key="4">
    <source>
        <dbReference type="SAM" id="Phobius"/>
    </source>
</evidence>
<reference evidence="7" key="2">
    <citation type="submission" date="2020-09" db="EMBL/GenBank/DDBJ databases">
        <authorList>
            <person name="Sun Q."/>
            <person name="Zhou Y."/>
        </authorList>
    </citation>
    <scope>NUCLEOTIDE SEQUENCE</scope>
    <source>
        <strain evidence="7">CGMCC 1.10998</strain>
    </source>
</reference>
<evidence type="ECO:0000259" key="5">
    <source>
        <dbReference type="Pfam" id="PF02518"/>
    </source>
</evidence>
<feature type="domain" description="Histidine kinase/HSP90-like ATPase" evidence="5">
    <location>
        <begin position="320"/>
        <end position="405"/>
    </location>
</feature>
<comment type="caution">
    <text evidence="7">The sequence shown here is derived from an EMBL/GenBank/DDBJ whole genome shotgun (WGS) entry which is preliminary data.</text>
</comment>
<evidence type="ECO:0000256" key="2">
    <source>
        <dbReference type="ARBA" id="ARBA00022777"/>
    </source>
</evidence>
<protein>
    <recommendedName>
        <fullName evidence="9">Signal transduction histidine kinase</fullName>
    </recommendedName>
</protein>
<dbReference type="AlphaFoldDB" id="A0A916USM9"/>
<dbReference type="RefSeq" id="WP_188567379.1">
    <property type="nucleotide sequence ID" value="NZ_BMED01000003.1"/>
</dbReference>
<dbReference type="InterPro" id="IPR036890">
    <property type="entry name" value="HATPase_C_sf"/>
</dbReference>
<dbReference type="Gene3D" id="3.30.565.10">
    <property type="entry name" value="Histidine kinase-like ATPase, C-terminal domain"/>
    <property type="match status" value="1"/>
</dbReference>
<keyword evidence="8" id="KW-1185">Reference proteome</keyword>
<dbReference type="InterPro" id="IPR011712">
    <property type="entry name" value="Sig_transdc_His_kin_sub3_dim/P"/>
</dbReference>
<keyword evidence="2" id="KW-0418">Kinase</keyword>
<dbReference type="CDD" id="cd16917">
    <property type="entry name" value="HATPase_UhpB-NarQ-NarX-like"/>
    <property type="match status" value="1"/>
</dbReference>
<dbReference type="GO" id="GO:0016020">
    <property type="term" value="C:membrane"/>
    <property type="evidence" value="ECO:0007669"/>
    <property type="project" value="InterPro"/>
</dbReference>
<sequence>MKRITNNLIGAVGLFAWSAIVATGLVSLLTAGPKVFPFILTPLSLAMEALWAFFASTNAETGTQKFWAYVSLYVLLAATFAWTFWRRTSAPVPENSPWGALLLCAQLFIALAVETQLLVIVAVELAFVLKHRQAVLWLLAQLGGYALLQLPDILGIGRLPPLDLVGDLQQLCMSMVWMAVSFGVGYLASIEREGRLRLAISHAELLATQKLLRDTLRMSERTRISRNLHDAIGHHLSALNLHLELGLRHAGDSAHSSFHISRSLAQSLLTEIRGVVSAEREEHFIDLRRSLDILCSGVPTPRISLHYDDAISIGDPEIAHALFRCIQEAITNVIRHSGASDAEVNMTMQEQGIAANISDNGKGMPETKEGNGLKGMRSRIEGLRGTLDIANHPSRGLAINIWLPTGVAK</sequence>
<feature type="domain" description="Signal transduction histidine kinase subgroup 3 dimerisation and phosphoacceptor" evidence="6">
    <location>
        <begin position="220"/>
        <end position="281"/>
    </location>
</feature>
<feature type="transmembrane region" description="Helical" evidence="4">
    <location>
        <begin position="7"/>
        <end position="29"/>
    </location>
</feature>
<feature type="transmembrane region" description="Helical" evidence="4">
    <location>
        <begin position="135"/>
        <end position="156"/>
    </location>
</feature>
<keyword evidence="1" id="KW-0808">Transferase</keyword>
<dbReference type="EMBL" id="BMED01000003">
    <property type="protein sequence ID" value="GGC84778.1"/>
    <property type="molecule type" value="Genomic_DNA"/>
</dbReference>
<dbReference type="Proteomes" id="UP000637423">
    <property type="component" value="Unassembled WGS sequence"/>
</dbReference>
<evidence type="ECO:0000313" key="8">
    <source>
        <dbReference type="Proteomes" id="UP000637423"/>
    </source>
</evidence>
<dbReference type="GO" id="GO:0000155">
    <property type="term" value="F:phosphorelay sensor kinase activity"/>
    <property type="evidence" value="ECO:0007669"/>
    <property type="project" value="InterPro"/>
</dbReference>
<evidence type="ECO:0000259" key="6">
    <source>
        <dbReference type="Pfam" id="PF07730"/>
    </source>
</evidence>
<dbReference type="PANTHER" id="PTHR24421:SF59">
    <property type="entry name" value="OXYGEN SENSOR HISTIDINE KINASE NREB"/>
    <property type="match status" value="1"/>
</dbReference>
<keyword evidence="4" id="KW-0472">Membrane</keyword>
<feature type="transmembrane region" description="Helical" evidence="4">
    <location>
        <begin position="35"/>
        <end position="54"/>
    </location>
</feature>
<accession>A0A916USM9</accession>
<name>A0A916USM9_9BURK</name>
<dbReference type="Gene3D" id="1.20.5.1930">
    <property type="match status" value="1"/>
</dbReference>
<dbReference type="InterPro" id="IPR003594">
    <property type="entry name" value="HATPase_dom"/>
</dbReference>
<evidence type="ECO:0008006" key="9">
    <source>
        <dbReference type="Google" id="ProtNLM"/>
    </source>
</evidence>
<dbReference type="GO" id="GO:0046983">
    <property type="term" value="F:protein dimerization activity"/>
    <property type="evidence" value="ECO:0007669"/>
    <property type="project" value="InterPro"/>
</dbReference>
<organism evidence="7 8">
    <name type="scientific">Undibacterium terreum</name>
    <dbReference type="NCBI Taxonomy" id="1224302"/>
    <lineage>
        <taxon>Bacteria</taxon>
        <taxon>Pseudomonadati</taxon>
        <taxon>Pseudomonadota</taxon>
        <taxon>Betaproteobacteria</taxon>
        <taxon>Burkholderiales</taxon>
        <taxon>Oxalobacteraceae</taxon>
        <taxon>Undibacterium</taxon>
    </lineage>
</organism>
<dbReference type="InterPro" id="IPR050482">
    <property type="entry name" value="Sensor_HK_TwoCompSys"/>
</dbReference>
<keyword evidence="3" id="KW-0902">Two-component regulatory system</keyword>
<feature type="transmembrane region" description="Helical" evidence="4">
    <location>
        <begin position="168"/>
        <end position="188"/>
    </location>
</feature>
<dbReference type="Pfam" id="PF02518">
    <property type="entry name" value="HATPase_c"/>
    <property type="match status" value="1"/>
</dbReference>
<dbReference type="PANTHER" id="PTHR24421">
    <property type="entry name" value="NITRATE/NITRITE SENSOR PROTEIN NARX-RELATED"/>
    <property type="match status" value="1"/>
</dbReference>
<keyword evidence="4" id="KW-0812">Transmembrane</keyword>
<evidence type="ECO:0000256" key="3">
    <source>
        <dbReference type="ARBA" id="ARBA00023012"/>
    </source>
</evidence>
<evidence type="ECO:0000256" key="1">
    <source>
        <dbReference type="ARBA" id="ARBA00022679"/>
    </source>
</evidence>
<proteinExistence type="predicted"/>
<dbReference type="Pfam" id="PF07730">
    <property type="entry name" value="HisKA_3"/>
    <property type="match status" value="1"/>
</dbReference>
<evidence type="ECO:0000313" key="7">
    <source>
        <dbReference type="EMBL" id="GGC84778.1"/>
    </source>
</evidence>
<feature type="transmembrane region" description="Helical" evidence="4">
    <location>
        <begin position="97"/>
        <end position="123"/>
    </location>
</feature>
<feature type="transmembrane region" description="Helical" evidence="4">
    <location>
        <begin position="66"/>
        <end position="85"/>
    </location>
</feature>
<keyword evidence="4" id="KW-1133">Transmembrane helix</keyword>
<reference evidence="7" key="1">
    <citation type="journal article" date="2014" name="Int. J. Syst. Evol. Microbiol.">
        <title>Complete genome sequence of Corynebacterium casei LMG S-19264T (=DSM 44701T), isolated from a smear-ripened cheese.</title>
        <authorList>
            <consortium name="US DOE Joint Genome Institute (JGI-PGF)"/>
            <person name="Walter F."/>
            <person name="Albersmeier A."/>
            <person name="Kalinowski J."/>
            <person name="Ruckert C."/>
        </authorList>
    </citation>
    <scope>NUCLEOTIDE SEQUENCE</scope>
    <source>
        <strain evidence="7">CGMCC 1.10998</strain>
    </source>
</reference>